<dbReference type="InterPro" id="IPR011527">
    <property type="entry name" value="ABC1_TM_dom"/>
</dbReference>
<dbReference type="SMART" id="SM00382">
    <property type="entry name" value="AAA"/>
    <property type="match status" value="1"/>
</dbReference>
<evidence type="ECO:0000256" key="4">
    <source>
        <dbReference type="ARBA" id="ARBA00022840"/>
    </source>
</evidence>
<comment type="caution">
    <text evidence="10">The sequence shown here is derived from an EMBL/GenBank/DDBJ whole genome shotgun (WGS) entry which is preliminary data.</text>
</comment>
<accession>A0A4R4VXP4</accession>
<dbReference type="Pfam" id="PF00664">
    <property type="entry name" value="ABC_membrane"/>
    <property type="match status" value="1"/>
</dbReference>
<evidence type="ECO:0000313" key="11">
    <source>
        <dbReference type="Proteomes" id="UP000295258"/>
    </source>
</evidence>
<dbReference type="GO" id="GO:0016887">
    <property type="term" value="F:ATP hydrolysis activity"/>
    <property type="evidence" value="ECO:0007669"/>
    <property type="project" value="InterPro"/>
</dbReference>
<dbReference type="GO" id="GO:0005524">
    <property type="term" value="F:ATP binding"/>
    <property type="evidence" value="ECO:0007669"/>
    <property type="project" value="UniProtKB-KW"/>
</dbReference>
<proteinExistence type="predicted"/>
<keyword evidence="11" id="KW-1185">Reference proteome</keyword>
<evidence type="ECO:0000256" key="6">
    <source>
        <dbReference type="ARBA" id="ARBA00023136"/>
    </source>
</evidence>
<keyword evidence="3" id="KW-0547">Nucleotide-binding</keyword>
<evidence type="ECO:0000256" key="3">
    <source>
        <dbReference type="ARBA" id="ARBA00022741"/>
    </source>
</evidence>
<dbReference type="GO" id="GO:0005886">
    <property type="term" value="C:plasma membrane"/>
    <property type="evidence" value="ECO:0007669"/>
    <property type="project" value="UniProtKB-SubCell"/>
</dbReference>
<dbReference type="PROSITE" id="PS50893">
    <property type="entry name" value="ABC_TRANSPORTER_2"/>
    <property type="match status" value="1"/>
</dbReference>
<evidence type="ECO:0000256" key="1">
    <source>
        <dbReference type="ARBA" id="ARBA00004651"/>
    </source>
</evidence>
<dbReference type="Gene3D" id="3.40.50.300">
    <property type="entry name" value="P-loop containing nucleotide triphosphate hydrolases"/>
    <property type="match status" value="1"/>
</dbReference>
<reference evidence="10 11" key="1">
    <citation type="submission" date="2019-03" db="EMBL/GenBank/DDBJ databases">
        <title>Draft genome sequences of novel Actinobacteria.</title>
        <authorList>
            <person name="Sahin N."/>
            <person name="Ay H."/>
            <person name="Saygin H."/>
        </authorList>
    </citation>
    <scope>NUCLEOTIDE SEQUENCE [LARGE SCALE GENOMIC DNA]</scope>
    <source>
        <strain evidence="10 11">KC310</strain>
    </source>
</reference>
<feature type="transmembrane region" description="Helical" evidence="7">
    <location>
        <begin position="144"/>
        <end position="174"/>
    </location>
</feature>
<sequence length="610" mass="65913">MIRDLGAAWRLTWRAGPWSASGQLLCAIVGGLLPACGVWLTKLIMDGIATGRSGAELFTWSAGLAAVGLTGAALSEFTRYLRGQLSRKVDRLVQARLYAAVCSFQGLSRFEDPRFRDRLQLATQAGGGLLEPATTGLFTLGGSVITLVSLLATIFVLSPAMAGLVLLAAVPSLLAQMALRKRWAGAILEITPANRRHLFYTSLITDVPAAKEIRLLGLGAFLRRRLLGELDTVHAGERRIDRQEFGTQILLSVLGGAIAGAGLIWAIQGAADGRLSIGDVSAFIAAVAGAQQSLVSLVSAIANAYQALLTFAHYCYVTSLPDDLPSPAPRSERAMRPVMRPLREGIELRDVWFRYDEAHPWVLRGVNLTIPYGRSVALVGLNGAGKSTLVKLLCRFYDPTRGAVLWDGIDIREVDPAELRDRVGVLFQDFMSYDLTAAENVGLGDLSALDDRTRIERAAHEAMIHTSIEALPHGYETLLSRIFTTEQDKDDPTTGVIFSGGQWQRLALARTLMRADRDLLILDEPSAGLDAQAEHEVHAGLRRHREGRTSLLISHRLGAVRDADQIVVLSNGSVVERGTHDELTATDGVYAGLFAIQASGYRASDVPASP</sequence>
<dbReference type="InterPro" id="IPR039421">
    <property type="entry name" value="Type_1_exporter"/>
</dbReference>
<protein>
    <submittedName>
        <fullName evidence="10">ABC transporter ATP-binding protein</fullName>
    </submittedName>
</protein>
<evidence type="ECO:0000259" key="8">
    <source>
        <dbReference type="PROSITE" id="PS50893"/>
    </source>
</evidence>
<dbReference type="InterPro" id="IPR017871">
    <property type="entry name" value="ABC_transporter-like_CS"/>
</dbReference>
<dbReference type="InterPro" id="IPR003593">
    <property type="entry name" value="AAA+_ATPase"/>
</dbReference>
<keyword evidence="2 7" id="KW-0812">Transmembrane</keyword>
<dbReference type="GO" id="GO:0034040">
    <property type="term" value="F:ATPase-coupled lipid transmembrane transporter activity"/>
    <property type="evidence" value="ECO:0007669"/>
    <property type="project" value="TreeGrafter"/>
</dbReference>
<evidence type="ECO:0000256" key="7">
    <source>
        <dbReference type="SAM" id="Phobius"/>
    </source>
</evidence>
<dbReference type="InterPro" id="IPR003439">
    <property type="entry name" value="ABC_transporter-like_ATP-bd"/>
</dbReference>
<organism evidence="10 11">
    <name type="scientific">Nonomuraea deserti</name>
    <dbReference type="NCBI Taxonomy" id="1848322"/>
    <lineage>
        <taxon>Bacteria</taxon>
        <taxon>Bacillati</taxon>
        <taxon>Actinomycetota</taxon>
        <taxon>Actinomycetes</taxon>
        <taxon>Streptosporangiales</taxon>
        <taxon>Streptosporangiaceae</taxon>
        <taxon>Nonomuraea</taxon>
    </lineage>
</organism>
<feature type="transmembrane region" description="Helical" evidence="7">
    <location>
        <begin position="57"/>
        <end position="75"/>
    </location>
</feature>
<dbReference type="InterPro" id="IPR027417">
    <property type="entry name" value="P-loop_NTPase"/>
</dbReference>
<dbReference type="PANTHER" id="PTHR24221:SF654">
    <property type="entry name" value="ATP-BINDING CASSETTE SUB-FAMILY B MEMBER 6"/>
    <property type="match status" value="1"/>
</dbReference>
<evidence type="ECO:0000259" key="9">
    <source>
        <dbReference type="PROSITE" id="PS50929"/>
    </source>
</evidence>
<dbReference type="Gene3D" id="1.20.1560.10">
    <property type="entry name" value="ABC transporter type 1, transmembrane domain"/>
    <property type="match status" value="1"/>
</dbReference>
<comment type="subcellular location">
    <subcellularLocation>
        <location evidence="1">Cell membrane</location>
        <topology evidence="1">Multi-pass membrane protein</topology>
    </subcellularLocation>
</comment>
<dbReference type="Proteomes" id="UP000295258">
    <property type="component" value="Unassembled WGS sequence"/>
</dbReference>
<evidence type="ECO:0000256" key="5">
    <source>
        <dbReference type="ARBA" id="ARBA00022989"/>
    </source>
</evidence>
<dbReference type="SUPFAM" id="SSF52540">
    <property type="entry name" value="P-loop containing nucleoside triphosphate hydrolases"/>
    <property type="match status" value="1"/>
</dbReference>
<gene>
    <name evidence="10" type="ORF">E1292_17535</name>
</gene>
<evidence type="ECO:0000313" key="10">
    <source>
        <dbReference type="EMBL" id="TDD05260.1"/>
    </source>
</evidence>
<dbReference type="GO" id="GO:0140359">
    <property type="term" value="F:ABC-type transporter activity"/>
    <property type="evidence" value="ECO:0007669"/>
    <property type="project" value="InterPro"/>
</dbReference>
<dbReference type="AlphaFoldDB" id="A0A4R4VXP4"/>
<dbReference type="Pfam" id="PF00005">
    <property type="entry name" value="ABC_tran"/>
    <property type="match status" value="1"/>
</dbReference>
<dbReference type="SUPFAM" id="SSF90123">
    <property type="entry name" value="ABC transporter transmembrane region"/>
    <property type="match status" value="1"/>
</dbReference>
<feature type="transmembrane region" description="Helical" evidence="7">
    <location>
        <begin position="249"/>
        <end position="267"/>
    </location>
</feature>
<feature type="transmembrane region" description="Helical" evidence="7">
    <location>
        <begin position="20"/>
        <end position="45"/>
    </location>
</feature>
<keyword evidence="5 7" id="KW-1133">Transmembrane helix</keyword>
<feature type="domain" description="ABC transporter" evidence="8">
    <location>
        <begin position="346"/>
        <end position="596"/>
    </location>
</feature>
<dbReference type="PROSITE" id="PS00211">
    <property type="entry name" value="ABC_TRANSPORTER_1"/>
    <property type="match status" value="1"/>
</dbReference>
<dbReference type="PROSITE" id="PS50929">
    <property type="entry name" value="ABC_TM1F"/>
    <property type="match status" value="1"/>
</dbReference>
<dbReference type="RefSeq" id="WP_132596278.1">
    <property type="nucleotide sequence ID" value="NZ_SMKO01000040.1"/>
</dbReference>
<name>A0A4R4VXP4_9ACTN</name>
<evidence type="ECO:0000256" key="2">
    <source>
        <dbReference type="ARBA" id="ARBA00022692"/>
    </source>
</evidence>
<dbReference type="EMBL" id="SMKO01000040">
    <property type="protein sequence ID" value="TDD05260.1"/>
    <property type="molecule type" value="Genomic_DNA"/>
</dbReference>
<keyword evidence="4 10" id="KW-0067">ATP-binding</keyword>
<feature type="domain" description="ABC transmembrane type-1" evidence="9">
    <location>
        <begin position="24"/>
        <end position="306"/>
    </location>
</feature>
<keyword evidence="6 7" id="KW-0472">Membrane</keyword>
<dbReference type="InterPro" id="IPR036640">
    <property type="entry name" value="ABC1_TM_sf"/>
</dbReference>
<dbReference type="PANTHER" id="PTHR24221">
    <property type="entry name" value="ATP-BINDING CASSETTE SUB-FAMILY B"/>
    <property type="match status" value="1"/>
</dbReference>